<gene>
    <name evidence="1" type="ORF">FAGAP_12356</name>
</gene>
<dbReference type="OrthoDB" id="449241at2759"/>
<proteinExistence type="predicted"/>
<keyword evidence="2" id="KW-1185">Reference proteome</keyword>
<feature type="non-terminal residue" evidence="1">
    <location>
        <position position="93"/>
    </location>
</feature>
<dbReference type="EMBL" id="LUFC02001298">
    <property type="protein sequence ID" value="KAF4478529.1"/>
    <property type="molecule type" value="Genomic_DNA"/>
</dbReference>
<dbReference type="AlphaFoldDB" id="A0A9P5AXJ6"/>
<reference evidence="1" key="1">
    <citation type="submission" date="2020-01" db="EMBL/GenBank/DDBJ databases">
        <title>Identification and distribution of gene clusters putatively required for synthesis of sphingolipid metabolism inhibitors in phylogenetically diverse species of the filamentous fungus Fusarium.</title>
        <authorList>
            <person name="Kim H.-S."/>
            <person name="Busman M."/>
            <person name="Brown D.W."/>
            <person name="Divon H."/>
            <person name="Uhlig S."/>
            <person name="Proctor R.H."/>
        </authorList>
    </citation>
    <scope>NUCLEOTIDE SEQUENCE</scope>
    <source>
        <strain evidence="1">NRRL 31653</strain>
    </source>
</reference>
<dbReference type="Gene3D" id="3.40.50.11840">
    <property type="entry name" value="Diphthamide synthesis DPH1/DPH2 domain 1"/>
    <property type="match status" value="1"/>
</dbReference>
<dbReference type="InterPro" id="IPR042263">
    <property type="entry name" value="DPH1/DPH2_1"/>
</dbReference>
<organism evidence="1 2">
    <name type="scientific">Fusarium agapanthi</name>
    <dbReference type="NCBI Taxonomy" id="1803897"/>
    <lineage>
        <taxon>Eukaryota</taxon>
        <taxon>Fungi</taxon>
        <taxon>Dikarya</taxon>
        <taxon>Ascomycota</taxon>
        <taxon>Pezizomycotina</taxon>
        <taxon>Sordariomycetes</taxon>
        <taxon>Hypocreomycetidae</taxon>
        <taxon>Hypocreales</taxon>
        <taxon>Nectriaceae</taxon>
        <taxon>Fusarium</taxon>
        <taxon>Fusarium fujikuroi species complex</taxon>
    </lineage>
</organism>
<dbReference type="Proteomes" id="UP000737391">
    <property type="component" value="Unassembled WGS sequence"/>
</dbReference>
<evidence type="ECO:0000313" key="2">
    <source>
        <dbReference type="Proteomes" id="UP000737391"/>
    </source>
</evidence>
<evidence type="ECO:0000313" key="1">
    <source>
        <dbReference type="EMBL" id="KAF4478529.1"/>
    </source>
</evidence>
<comment type="caution">
    <text evidence="1">The sequence shown here is derived from an EMBL/GenBank/DDBJ whole genome shotgun (WGS) entry which is preliminary data.</text>
</comment>
<name>A0A9P5AXJ6_9HYPO</name>
<protein>
    <submittedName>
        <fullName evidence="1">Diphthamide biosynthesis 2</fullName>
    </submittedName>
</protein>
<sequence length="93" mass="10254">MASDLSAPPILSTPDDHILEVPAADSIPTFTLSDDALRETYEVVRTADEIRAGGWRRIGLQFPDFMLVDAPRVVEALLKEFSTHDAKEEGKAE</sequence>
<accession>A0A9P5AXJ6</accession>